<dbReference type="GO" id="GO:0046872">
    <property type="term" value="F:metal ion binding"/>
    <property type="evidence" value="ECO:0007669"/>
    <property type="project" value="InterPro"/>
</dbReference>
<gene>
    <name evidence="5" type="ORF">HNQ58_002054</name>
</gene>
<dbReference type="InterPro" id="IPR050361">
    <property type="entry name" value="MPP/UQCRC_Complex"/>
</dbReference>
<organism evidence="5 6">
    <name type="scientific">Rehaibacterium terrae</name>
    <dbReference type="NCBI Taxonomy" id="1341696"/>
    <lineage>
        <taxon>Bacteria</taxon>
        <taxon>Pseudomonadati</taxon>
        <taxon>Pseudomonadota</taxon>
        <taxon>Gammaproteobacteria</taxon>
        <taxon>Lysobacterales</taxon>
        <taxon>Lysobacteraceae</taxon>
        <taxon>Rehaibacterium</taxon>
    </lineage>
</organism>
<feature type="signal peptide" evidence="2">
    <location>
        <begin position="1"/>
        <end position="28"/>
    </location>
</feature>
<protein>
    <submittedName>
        <fullName evidence="5">Putative Zn-dependent peptidase</fullName>
    </submittedName>
</protein>
<evidence type="ECO:0000313" key="6">
    <source>
        <dbReference type="Proteomes" id="UP000519004"/>
    </source>
</evidence>
<dbReference type="InterPro" id="IPR007863">
    <property type="entry name" value="Peptidase_M16_C"/>
</dbReference>
<dbReference type="Gene3D" id="3.30.830.10">
    <property type="entry name" value="Metalloenzyme, LuxS/M16 peptidase-like"/>
    <property type="match status" value="4"/>
</dbReference>
<reference evidence="5 6" key="1">
    <citation type="submission" date="2020-08" db="EMBL/GenBank/DDBJ databases">
        <title>Genomic Encyclopedia of Type Strains, Phase IV (KMG-IV): sequencing the most valuable type-strain genomes for metagenomic binning, comparative biology and taxonomic classification.</title>
        <authorList>
            <person name="Goeker M."/>
        </authorList>
    </citation>
    <scope>NUCLEOTIDE SEQUENCE [LARGE SCALE GENOMIC DNA]</scope>
    <source>
        <strain evidence="5 6">DSM 25897</strain>
    </source>
</reference>
<evidence type="ECO:0000259" key="4">
    <source>
        <dbReference type="Pfam" id="PF05193"/>
    </source>
</evidence>
<proteinExistence type="inferred from homology"/>
<sequence length="918" mass="100733">MTHAFRSFRAPVLGLALAAVLAPRLAAADGIDIPYEEFTLPNGLRVIVHEDRKAPIVAVNVWYHVGSKDEKPGKTGFAHLFEHLMFQGSENYRGEYFAPFERVGATGMNGTTNTDRTNYFQNVPTTALDMALWMESDRMGHFLGAVTQELLDEQRGVVQNEKRQGENQPYGRVWEALSAASYPAGHPYSWTTIGSMEDLEAASLDDVKEWFKTWYGPNNAVLVLAGDIDVATAKDKVTRYFGDIPAGPPLTRKNAWVAARQESTRETMYDRVPQARIYRVWNVAEYGQPDMDRLQLFARVLGGSASSRLDRRLVHELQWVDNITAQAWPQELSGNFIIVATVKQGVDPAKVEAVIEEELGRLIAQGPTAQELERARTVFKAAFVRGIERVGGFGGKSDVLAECAVFTGNPGCFRDRLARLERATPAEVREAAARWLARGDHTLTVLPFPSYSTVASDVDRSKGVPPVDEFPDVTFPALQRATLANGMQLILAERREIPVVQISMEFAGGYAADAGRKLGTSSFTMAMLDEGAGRYSALELAAATESLGANIGSGASLDAASVSLSALKEKLEPSLALFADVVRRPRFDPAEIERVRKQWLAGIAQEKARPNTIGFRLLPPLLYGEGHPYAIPFTGSGSEASVTALTREELVAWHRDWLRPDNATVIVVGDTTLDEIVPLLNKHFGDWKAPATPLPVREIPRAERPTQSRVFLVHQPGAIQANILVGQLVNSTMDEQALDFDIANGVFGGTFTSRINMNLREEKSWSYGAFSSASGAKGQRPWIVSAPVQIDRTIDAIGEIQREIAEFARGIRPASEDEVDKIKARNIRAMPGAYETASAVLGTISGIVRYGRPDDYVRQLQERTEAMTVEAVRAAAGLLDPDALTWVIVGDLGKIEQPIRELGLGEVRVMDADGNLLR</sequence>
<evidence type="ECO:0000313" key="5">
    <source>
        <dbReference type="EMBL" id="MBB5016143.1"/>
    </source>
</evidence>
<dbReference type="AlphaFoldDB" id="A0A7W8DF45"/>
<feature type="domain" description="Peptidase M16 C-terminal" evidence="4">
    <location>
        <begin position="203"/>
        <end position="377"/>
    </location>
</feature>
<feature type="chain" id="PRO_5030557544" evidence="2">
    <location>
        <begin position="29"/>
        <end position="918"/>
    </location>
</feature>
<dbReference type="Proteomes" id="UP000519004">
    <property type="component" value="Unassembled WGS sequence"/>
</dbReference>
<dbReference type="InterPro" id="IPR011765">
    <property type="entry name" value="Pept_M16_N"/>
</dbReference>
<accession>A0A7W8DF45</accession>
<comment type="caution">
    <text evidence="5">The sequence shown here is derived from an EMBL/GenBank/DDBJ whole genome shotgun (WGS) entry which is preliminary data.</text>
</comment>
<feature type="domain" description="Peptidase M16 N-terminal" evidence="3">
    <location>
        <begin position="496"/>
        <end position="612"/>
    </location>
</feature>
<feature type="domain" description="Peptidase M16 N-terminal" evidence="3">
    <location>
        <begin position="45"/>
        <end position="182"/>
    </location>
</feature>
<dbReference type="InterPro" id="IPR011249">
    <property type="entry name" value="Metalloenz_LuxS/M16"/>
</dbReference>
<dbReference type="EMBL" id="JACHHX010000015">
    <property type="protein sequence ID" value="MBB5016143.1"/>
    <property type="molecule type" value="Genomic_DNA"/>
</dbReference>
<dbReference type="PANTHER" id="PTHR11851">
    <property type="entry name" value="METALLOPROTEASE"/>
    <property type="match status" value="1"/>
</dbReference>
<dbReference type="Pfam" id="PF00675">
    <property type="entry name" value="Peptidase_M16"/>
    <property type="match status" value="2"/>
</dbReference>
<keyword evidence="2" id="KW-0732">Signal</keyword>
<evidence type="ECO:0000256" key="2">
    <source>
        <dbReference type="SAM" id="SignalP"/>
    </source>
</evidence>
<evidence type="ECO:0000259" key="3">
    <source>
        <dbReference type="Pfam" id="PF00675"/>
    </source>
</evidence>
<keyword evidence="6" id="KW-1185">Reference proteome</keyword>
<dbReference type="RefSeq" id="WP_183948817.1">
    <property type="nucleotide sequence ID" value="NZ_JACHHX010000015.1"/>
</dbReference>
<name>A0A7W8DF45_9GAMM</name>
<dbReference type="SUPFAM" id="SSF63411">
    <property type="entry name" value="LuxS/MPP-like metallohydrolase"/>
    <property type="match status" value="4"/>
</dbReference>
<feature type="domain" description="Peptidase M16 C-terminal" evidence="4">
    <location>
        <begin position="645"/>
        <end position="825"/>
    </location>
</feature>
<dbReference type="Pfam" id="PF05193">
    <property type="entry name" value="Peptidase_M16_C"/>
    <property type="match status" value="2"/>
</dbReference>
<evidence type="ECO:0000256" key="1">
    <source>
        <dbReference type="ARBA" id="ARBA00007261"/>
    </source>
</evidence>
<dbReference type="PANTHER" id="PTHR11851:SF49">
    <property type="entry name" value="MITOCHONDRIAL-PROCESSING PEPTIDASE SUBUNIT ALPHA"/>
    <property type="match status" value="1"/>
</dbReference>
<comment type="similarity">
    <text evidence="1">Belongs to the peptidase M16 family.</text>
</comment>